<dbReference type="AlphaFoldDB" id="X1L3Q1"/>
<proteinExistence type="predicted"/>
<sequence>MEMFVSPLVKEPVIPPYVDSHQKRSDHGYDPSRTKSNNPSPYTSDDNADDNDYKEKHEIQPEGESPVRLFS</sequence>
<evidence type="ECO:0000313" key="2">
    <source>
        <dbReference type="EMBL" id="GAH88828.1"/>
    </source>
</evidence>
<organism evidence="2">
    <name type="scientific">marine sediment metagenome</name>
    <dbReference type="NCBI Taxonomy" id="412755"/>
    <lineage>
        <taxon>unclassified sequences</taxon>
        <taxon>metagenomes</taxon>
        <taxon>ecological metagenomes</taxon>
    </lineage>
</organism>
<evidence type="ECO:0000256" key="1">
    <source>
        <dbReference type="SAM" id="MobiDB-lite"/>
    </source>
</evidence>
<feature type="non-terminal residue" evidence="2">
    <location>
        <position position="71"/>
    </location>
</feature>
<protein>
    <submittedName>
        <fullName evidence="2">Uncharacterized protein</fullName>
    </submittedName>
</protein>
<feature type="region of interest" description="Disordered" evidence="1">
    <location>
        <begin position="1"/>
        <end position="71"/>
    </location>
</feature>
<feature type="compositionally biased region" description="Polar residues" evidence="1">
    <location>
        <begin position="34"/>
        <end position="45"/>
    </location>
</feature>
<name>X1L3Q1_9ZZZZ</name>
<feature type="compositionally biased region" description="Basic and acidic residues" evidence="1">
    <location>
        <begin position="51"/>
        <end position="60"/>
    </location>
</feature>
<comment type="caution">
    <text evidence="2">The sequence shown here is derived from an EMBL/GenBank/DDBJ whole genome shotgun (WGS) entry which is preliminary data.</text>
</comment>
<gene>
    <name evidence="2" type="ORF">S03H2_60363</name>
</gene>
<feature type="compositionally biased region" description="Basic and acidic residues" evidence="1">
    <location>
        <begin position="20"/>
        <end position="33"/>
    </location>
</feature>
<reference evidence="2" key="1">
    <citation type="journal article" date="2014" name="Front. Microbiol.">
        <title>High frequency of phylogenetically diverse reductive dehalogenase-homologous genes in deep subseafloor sedimentary metagenomes.</title>
        <authorList>
            <person name="Kawai M."/>
            <person name="Futagami T."/>
            <person name="Toyoda A."/>
            <person name="Takaki Y."/>
            <person name="Nishi S."/>
            <person name="Hori S."/>
            <person name="Arai W."/>
            <person name="Tsubouchi T."/>
            <person name="Morono Y."/>
            <person name="Uchiyama I."/>
            <person name="Ito T."/>
            <person name="Fujiyama A."/>
            <person name="Inagaki F."/>
            <person name="Takami H."/>
        </authorList>
    </citation>
    <scope>NUCLEOTIDE SEQUENCE</scope>
    <source>
        <strain evidence="2">Expedition CK06-06</strain>
    </source>
</reference>
<dbReference type="EMBL" id="BARU01038890">
    <property type="protein sequence ID" value="GAH88828.1"/>
    <property type="molecule type" value="Genomic_DNA"/>
</dbReference>
<accession>X1L3Q1</accession>